<keyword evidence="4" id="KW-0804">Transcription</keyword>
<dbReference type="EMBL" id="NQWI01000052">
    <property type="protein sequence ID" value="PDW02788.1"/>
    <property type="molecule type" value="Genomic_DNA"/>
</dbReference>
<dbReference type="AlphaFoldDB" id="A0A2A6RIU8"/>
<organism evidence="8 9">
    <name type="scientific">Candidatus Viridilinea mediisalina</name>
    <dbReference type="NCBI Taxonomy" id="2024553"/>
    <lineage>
        <taxon>Bacteria</taxon>
        <taxon>Bacillati</taxon>
        <taxon>Chloroflexota</taxon>
        <taxon>Chloroflexia</taxon>
        <taxon>Chloroflexales</taxon>
        <taxon>Chloroflexineae</taxon>
        <taxon>Oscillochloridaceae</taxon>
        <taxon>Candidatus Viridilinea</taxon>
    </lineage>
</organism>
<evidence type="ECO:0000313" key="9">
    <source>
        <dbReference type="Proteomes" id="UP000220527"/>
    </source>
</evidence>
<feature type="domain" description="HTH luxR-type" evidence="6">
    <location>
        <begin position="148"/>
        <end position="213"/>
    </location>
</feature>
<dbReference type="GO" id="GO:0006355">
    <property type="term" value="P:regulation of DNA-templated transcription"/>
    <property type="evidence" value="ECO:0007669"/>
    <property type="project" value="InterPro"/>
</dbReference>
<comment type="caution">
    <text evidence="8">The sequence shown here is derived from an EMBL/GenBank/DDBJ whole genome shotgun (WGS) entry which is preliminary data.</text>
</comment>
<dbReference type="InterPro" id="IPR001789">
    <property type="entry name" value="Sig_transdc_resp-reg_receiver"/>
</dbReference>
<feature type="modified residue" description="4-aspartylphosphate" evidence="5">
    <location>
        <position position="57"/>
    </location>
</feature>
<protein>
    <submittedName>
        <fullName evidence="8">DNA-binding response regulator</fullName>
    </submittedName>
</protein>
<evidence type="ECO:0000259" key="7">
    <source>
        <dbReference type="PROSITE" id="PS50110"/>
    </source>
</evidence>
<dbReference type="PANTHER" id="PTHR43214:SF41">
    <property type="entry name" value="NITRATE_NITRITE RESPONSE REGULATOR PROTEIN NARP"/>
    <property type="match status" value="1"/>
</dbReference>
<dbReference type="SMART" id="SM00421">
    <property type="entry name" value="HTH_LUXR"/>
    <property type="match status" value="1"/>
</dbReference>
<dbReference type="PROSITE" id="PS50043">
    <property type="entry name" value="HTH_LUXR_2"/>
    <property type="match status" value="1"/>
</dbReference>
<dbReference type="CDD" id="cd06170">
    <property type="entry name" value="LuxR_C_like"/>
    <property type="match status" value="1"/>
</dbReference>
<evidence type="ECO:0000313" key="8">
    <source>
        <dbReference type="EMBL" id="PDW02788.1"/>
    </source>
</evidence>
<dbReference type="SMART" id="SM00448">
    <property type="entry name" value="REC"/>
    <property type="match status" value="1"/>
</dbReference>
<dbReference type="Gene3D" id="3.40.50.2300">
    <property type="match status" value="1"/>
</dbReference>
<evidence type="ECO:0000256" key="2">
    <source>
        <dbReference type="ARBA" id="ARBA00023015"/>
    </source>
</evidence>
<dbReference type="PROSITE" id="PS00622">
    <property type="entry name" value="HTH_LUXR_1"/>
    <property type="match status" value="1"/>
</dbReference>
<dbReference type="Pfam" id="PF00196">
    <property type="entry name" value="GerE"/>
    <property type="match status" value="1"/>
</dbReference>
<gene>
    <name evidence="8" type="ORF">CJ255_12245</name>
</gene>
<dbReference type="Proteomes" id="UP000220527">
    <property type="component" value="Unassembled WGS sequence"/>
</dbReference>
<dbReference type="InterPro" id="IPR011006">
    <property type="entry name" value="CheY-like_superfamily"/>
</dbReference>
<keyword evidence="2" id="KW-0805">Transcription regulation</keyword>
<dbReference type="GO" id="GO:0000160">
    <property type="term" value="P:phosphorelay signal transduction system"/>
    <property type="evidence" value="ECO:0007669"/>
    <property type="project" value="InterPro"/>
</dbReference>
<dbReference type="PANTHER" id="PTHR43214">
    <property type="entry name" value="TWO-COMPONENT RESPONSE REGULATOR"/>
    <property type="match status" value="1"/>
</dbReference>
<dbReference type="PRINTS" id="PR00038">
    <property type="entry name" value="HTHLUXR"/>
</dbReference>
<keyword evidence="1 5" id="KW-0597">Phosphoprotein</keyword>
<dbReference type="PROSITE" id="PS50110">
    <property type="entry name" value="RESPONSE_REGULATORY"/>
    <property type="match status" value="1"/>
</dbReference>
<dbReference type="InterPro" id="IPR000792">
    <property type="entry name" value="Tscrpt_reg_LuxR_C"/>
</dbReference>
<feature type="domain" description="Response regulatory" evidence="7">
    <location>
        <begin position="6"/>
        <end position="122"/>
    </location>
</feature>
<dbReference type="SUPFAM" id="SSF52172">
    <property type="entry name" value="CheY-like"/>
    <property type="match status" value="1"/>
</dbReference>
<evidence type="ECO:0000256" key="5">
    <source>
        <dbReference type="PROSITE-ProRule" id="PRU00169"/>
    </source>
</evidence>
<evidence type="ECO:0000256" key="1">
    <source>
        <dbReference type="ARBA" id="ARBA00022553"/>
    </source>
</evidence>
<keyword evidence="9" id="KW-1185">Reference proteome</keyword>
<name>A0A2A6RIU8_9CHLR</name>
<keyword evidence="3 8" id="KW-0238">DNA-binding</keyword>
<sequence>MTVTIKVFLVDDHMVLREGLKTLIATQSDMQVVGEAGDGTTAWQQIAQCCPDVVIMDISMPGENGIRATERIKQVCPAIKVLVLSVHDDTSYLRQMLAAGASGYILKQTAADALLQAIRVVASAALYIDPLLAEHVVFRYARRPAATTELLGAALSEREHEVVRRVVQGYSNKEIGSQLDLSVKTVETYRARAMQKLGLTNRAALVRYALERGWLH</sequence>
<dbReference type="CDD" id="cd17535">
    <property type="entry name" value="REC_NarL-like"/>
    <property type="match status" value="1"/>
</dbReference>
<dbReference type="InterPro" id="IPR016032">
    <property type="entry name" value="Sig_transdc_resp-reg_C-effctor"/>
</dbReference>
<dbReference type="SUPFAM" id="SSF46894">
    <property type="entry name" value="C-terminal effector domain of the bipartite response regulators"/>
    <property type="match status" value="1"/>
</dbReference>
<proteinExistence type="predicted"/>
<dbReference type="InterPro" id="IPR058245">
    <property type="entry name" value="NreC/VraR/RcsB-like_REC"/>
</dbReference>
<reference evidence="9" key="1">
    <citation type="submission" date="2017-08" db="EMBL/GenBank/DDBJ databases">
        <authorList>
            <person name="Grouzdev D.S."/>
            <person name="Gaisin V.A."/>
            <person name="Rysina M.S."/>
            <person name="Gorlenko V.M."/>
        </authorList>
    </citation>
    <scope>NUCLEOTIDE SEQUENCE [LARGE SCALE GENOMIC DNA]</scope>
    <source>
        <strain evidence="9">Kir15-3F</strain>
    </source>
</reference>
<evidence type="ECO:0000256" key="4">
    <source>
        <dbReference type="ARBA" id="ARBA00023163"/>
    </source>
</evidence>
<evidence type="ECO:0000256" key="3">
    <source>
        <dbReference type="ARBA" id="ARBA00023125"/>
    </source>
</evidence>
<dbReference type="InterPro" id="IPR039420">
    <property type="entry name" value="WalR-like"/>
</dbReference>
<dbReference type="OrthoDB" id="9780153at2"/>
<accession>A0A2A6RIU8</accession>
<dbReference type="GO" id="GO:0003677">
    <property type="term" value="F:DNA binding"/>
    <property type="evidence" value="ECO:0007669"/>
    <property type="project" value="UniProtKB-KW"/>
</dbReference>
<evidence type="ECO:0000259" key="6">
    <source>
        <dbReference type="PROSITE" id="PS50043"/>
    </source>
</evidence>
<dbReference type="Pfam" id="PF00072">
    <property type="entry name" value="Response_reg"/>
    <property type="match status" value="1"/>
</dbReference>
<dbReference type="RefSeq" id="WP_097644392.1">
    <property type="nucleotide sequence ID" value="NZ_NQWI01000052.1"/>
</dbReference>